<dbReference type="RefSeq" id="WP_244747235.1">
    <property type="nucleotide sequence ID" value="NZ_CP095071.1"/>
</dbReference>
<feature type="domain" description="GGDEF" evidence="2">
    <location>
        <begin position="58"/>
        <end position="191"/>
    </location>
</feature>
<proteinExistence type="predicted"/>
<dbReference type="InterPro" id="IPR000160">
    <property type="entry name" value="GGDEF_dom"/>
</dbReference>
<keyword evidence="1" id="KW-0472">Membrane</keyword>
<dbReference type="Pfam" id="PF00990">
    <property type="entry name" value="GGDEF"/>
    <property type="match status" value="1"/>
</dbReference>
<dbReference type="SUPFAM" id="SSF55073">
    <property type="entry name" value="Nucleotide cyclase"/>
    <property type="match status" value="1"/>
</dbReference>
<dbReference type="EMBL" id="CP095071">
    <property type="protein sequence ID" value="UOQ86861.1"/>
    <property type="molecule type" value="Genomic_DNA"/>
</dbReference>
<dbReference type="InterPro" id="IPR052163">
    <property type="entry name" value="DGC-Regulatory_Protein"/>
</dbReference>
<evidence type="ECO:0000313" key="3">
    <source>
        <dbReference type="EMBL" id="UOQ86861.1"/>
    </source>
</evidence>
<protein>
    <submittedName>
        <fullName evidence="3">GGDEF domain-containing protein</fullName>
    </submittedName>
</protein>
<dbReference type="InterPro" id="IPR043128">
    <property type="entry name" value="Rev_trsase/Diguanyl_cyclase"/>
</dbReference>
<dbReference type="PROSITE" id="PS50887">
    <property type="entry name" value="GGDEF"/>
    <property type="match status" value="1"/>
</dbReference>
<keyword evidence="4" id="KW-1185">Reference proteome</keyword>
<keyword evidence="1" id="KW-0812">Transmembrane</keyword>
<dbReference type="Proteomes" id="UP000831537">
    <property type="component" value="Chromosome"/>
</dbReference>
<gene>
    <name evidence="3" type="ORF">MUN87_08240</name>
</gene>
<evidence type="ECO:0000313" key="4">
    <source>
        <dbReference type="Proteomes" id="UP000831537"/>
    </source>
</evidence>
<accession>A0ABY4GR36</accession>
<evidence type="ECO:0000256" key="1">
    <source>
        <dbReference type="SAM" id="Phobius"/>
    </source>
</evidence>
<dbReference type="PANTHER" id="PTHR46663:SF2">
    <property type="entry name" value="GGDEF DOMAIN-CONTAINING PROTEIN"/>
    <property type="match status" value="1"/>
</dbReference>
<dbReference type="SMART" id="SM00267">
    <property type="entry name" value="GGDEF"/>
    <property type="match status" value="1"/>
</dbReference>
<organism evidence="3 4">
    <name type="scientific">Gracilibacillus salinarum</name>
    <dbReference type="NCBI Taxonomy" id="2932255"/>
    <lineage>
        <taxon>Bacteria</taxon>
        <taxon>Bacillati</taxon>
        <taxon>Bacillota</taxon>
        <taxon>Bacilli</taxon>
        <taxon>Bacillales</taxon>
        <taxon>Bacillaceae</taxon>
        <taxon>Gracilibacillus</taxon>
    </lineage>
</organism>
<keyword evidence="1" id="KW-1133">Transmembrane helix</keyword>
<name>A0ABY4GR36_9BACI</name>
<dbReference type="NCBIfam" id="TIGR00254">
    <property type="entry name" value="GGDEF"/>
    <property type="match status" value="1"/>
</dbReference>
<dbReference type="Gene3D" id="3.30.70.270">
    <property type="match status" value="1"/>
</dbReference>
<dbReference type="InterPro" id="IPR029787">
    <property type="entry name" value="Nucleotide_cyclase"/>
</dbReference>
<reference evidence="3 4" key="1">
    <citation type="submission" date="2022-04" db="EMBL/GenBank/DDBJ databases">
        <title>Gracilibacillus sp. isolated from saltern.</title>
        <authorList>
            <person name="Won M."/>
            <person name="Lee C.-M."/>
            <person name="Woen H.-Y."/>
            <person name="Kwon S.-W."/>
        </authorList>
    </citation>
    <scope>NUCLEOTIDE SEQUENCE [LARGE SCALE GENOMIC DNA]</scope>
    <source>
        <strain evidence="3 4">SSPM10-3</strain>
    </source>
</reference>
<feature type="transmembrane region" description="Helical" evidence="1">
    <location>
        <begin position="6"/>
        <end position="28"/>
    </location>
</feature>
<sequence>MLSYKLELLSLLIVMLLIVIIVQFITLYQYKKMAFKDFNSELPNTHALHKFVRRRNKKEMSILYIDLNNFKRINDQFGHYVGDQVVYQLGNRMMTFKKSRQGFFRIGGDEFIFMTDYISKEDTVMLAEALLHHIAKPIRIENEDVTIYVSGSIGISSGILKNNDSLLFKQADHALYRSKKRPNNKVLYFDE</sequence>
<dbReference type="PANTHER" id="PTHR46663">
    <property type="entry name" value="DIGUANYLATE CYCLASE DGCT-RELATED"/>
    <property type="match status" value="1"/>
</dbReference>
<evidence type="ECO:0000259" key="2">
    <source>
        <dbReference type="PROSITE" id="PS50887"/>
    </source>
</evidence>
<dbReference type="CDD" id="cd01949">
    <property type="entry name" value="GGDEF"/>
    <property type="match status" value="1"/>
</dbReference>